<dbReference type="GO" id="GO:0046872">
    <property type="term" value="F:metal ion binding"/>
    <property type="evidence" value="ECO:0007669"/>
    <property type="project" value="UniProtKB-KW"/>
</dbReference>
<evidence type="ECO:0000256" key="1">
    <source>
        <dbReference type="ARBA" id="ARBA00022723"/>
    </source>
</evidence>
<dbReference type="GO" id="GO:0016787">
    <property type="term" value="F:hydrolase activity"/>
    <property type="evidence" value="ECO:0007669"/>
    <property type="project" value="UniProtKB-KW"/>
</dbReference>
<feature type="domain" description="Calcineurin-like phosphoesterase" evidence="5">
    <location>
        <begin position="45"/>
        <end position="225"/>
    </location>
</feature>
<dbReference type="SUPFAM" id="SSF56300">
    <property type="entry name" value="Metallo-dependent phosphatases"/>
    <property type="match status" value="1"/>
</dbReference>
<dbReference type="InterPro" id="IPR029052">
    <property type="entry name" value="Metallo-depent_PP-like"/>
</dbReference>
<dbReference type="PANTHER" id="PTHR42988:SF2">
    <property type="entry name" value="CYCLIC NUCLEOTIDE PHOSPHODIESTERASE CBUA0032-RELATED"/>
    <property type="match status" value="1"/>
</dbReference>
<evidence type="ECO:0000256" key="2">
    <source>
        <dbReference type="ARBA" id="ARBA00022801"/>
    </source>
</evidence>
<dbReference type="Gene3D" id="3.60.21.10">
    <property type="match status" value="1"/>
</dbReference>
<comment type="caution">
    <text evidence="6">The sequence shown here is derived from an EMBL/GenBank/DDBJ whole genome shotgun (WGS) entry which is preliminary data.</text>
</comment>
<protein>
    <recommendedName>
        <fullName evidence="5">Calcineurin-like phosphoesterase domain-containing protein</fullName>
    </recommendedName>
</protein>
<keyword evidence="1" id="KW-0479">Metal-binding</keyword>
<name>A0A2H0KGI0_9BACT</name>
<dbReference type="InterPro" id="IPR050884">
    <property type="entry name" value="CNP_phosphodiesterase-III"/>
</dbReference>
<gene>
    <name evidence="6" type="ORF">COV89_00925</name>
</gene>
<dbReference type="InterPro" id="IPR004843">
    <property type="entry name" value="Calcineurin-like_PHP"/>
</dbReference>
<dbReference type="Proteomes" id="UP000231371">
    <property type="component" value="Unassembled WGS sequence"/>
</dbReference>
<evidence type="ECO:0000256" key="4">
    <source>
        <dbReference type="ARBA" id="ARBA00025742"/>
    </source>
</evidence>
<evidence type="ECO:0000259" key="5">
    <source>
        <dbReference type="Pfam" id="PF00149"/>
    </source>
</evidence>
<dbReference type="EMBL" id="PCVI01000016">
    <property type="protein sequence ID" value="PIQ70349.1"/>
    <property type="molecule type" value="Genomic_DNA"/>
</dbReference>
<keyword evidence="2" id="KW-0378">Hydrolase</keyword>
<organism evidence="6 7">
    <name type="scientific">Candidatus Shapirobacteria bacterium CG11_big_fil_rev_8_21_14_0_20_40_12</name>
    <dbReference type="NCBI Taxonomy" id="1974889"/>
    <lineage>
        <taxon>Bacteria</taxon>
        <taxon>Candidatus Shapironibacteriota</taxon>
    </lineage>
</organism>
<accession>A0A2H0KGI0</accession>
<dbReference type="AlphaFoldDB" id="A0A2H0KGI0"/>
<dbReference type="Pfam" id="PF00149">
    <property type="entry name" value="Metallophos"/>
    <property type="match status" value="1"/>
</dbReference>
<evidence type="ECO:0000313" key="7">
    <source>
        <dbReference type="Proteomes" id="UP000231371"/>
    </source>
</evidence>
<dbReference type="PANTHER" id="PTHR42988">
    <property type="entry name" value="PHOSPHOHYDROLASE"/>
    <property type="match status" value="1"/>
</dbReference>
<evidence type="ECO:0000313" key="6">
    <source>
        <dbReference type="EMBL" id="PIQ70349.1"/>
    </source>
</evidence>
<reference evidence="6 7" key="1">
    <citation type="submission" date="2017-09" db="EMBL/GenBank/DDBJ databases">
        <title>Depth-based differentiation of microbial function through sediment-hosted aquifers and enrichment of novel symbionts in the deep terrestrial subsurface.</title>
        <authorList>
            <person name="Probst A.J."/>
            <person name="Ladd B."/>
            <person name="Jarett J.K."/>
            <person name="Geller-Mcgrath D.E."/>
            <person name="Sieber C.M."/>
            <person name="Emerson J.B."/>
            <person name="Anantharaman K."/>
            <person name="Thomas B.C."/>
            <person name="Malmstrom R."/>
            <person name="Stieglmeier M."/>
            <person name="Klingl A."/>
            <person name="Woyke T."/>
            <person name="Ryan C.M."/>
            <person name="Banfield J.F."/>
        </authorList>
    </citation>
    <scope>NUCLEOTIDE SEQUENCE [LARGE SCALE GENOMIC DNA]</scope>
    <source>
        <strain evidence="6">CG11_big_fil_rev_8_21_14_0_20_40_12</strain>
    </source>
</reference>
<sequence>MKLLKKVLVLLLVGGVVSGVVWTIREKQTRLFPPTAEFGEARKPLKFAVMADVHSDWGNFKIAIEKAKKDESEFVIIAGDLTTIGKKEEFLEAKKILDESGLKYYVIPGNHDIWWGRRFKQNLWGEVFEKSFMSFNIEDKKFILVNNGDGENGLEASGGQEEWLRREVEECLKAYCLVFLHEPLNHPTSSHIMGEENLAVATQAAQLVKLLVKNKVEQIFAGHLHFSSSYELEDLKTTIVGAITSERNFQSPKFLEVSALEETISKKEIFLDD</sequence>
<keyword evidence="3" id="KW-0408">Iron</keyword>
<evidence type="ECO:0000256" key="3">
    <source>
        <dbReference type="ARBA" id="ARBA00023004"/>
    </source>
</evidence>
<comment type="similarity">
    <text evidence="4">Belongs to the cyclic nucleotide phosphodiesterase class-III family.</text>
</comment>
<proteinExistence type="inferred from homology"/>